<gene>
    <name evidence="11" type="ORF">OE749_17820</name>
</gene>
<reference evidence="11 12" key="1">
    <citation type="submission" date="2022-10" db="EMBL/GenBank/DDBJ databases">
        <title>Aestuariibacter sp. AA17 isolated from Montipora capitata coral fragment.</title>
        <authorList>
            <person name="Emsley S.A."/>
            <person name="Pfannmuller K.M."/>
            <person name="Loughran R.M."/>
            <person name="Shlafstein M."/>
            <person name="Papke E."/>
            <person name="Saw J.H."/>
            <person name="Ushijima B."/>
            <person name="Videau P."/>
        </authorList>
    </citation>
    <scope>NUCLEOTIDE SEQUENCE [LARGE SCALE GENOMIC DNA]</scope>
    <source>
        <strain evidence="11 12">AA17</strain>
    </source>
</reference>
<proteinExistence type="predicted"/>
<dbReference type="InterPro" id="IPR008168">
    <property type="entry name" value="Cyt_C_IC"/>
</dbReference>
<comment type="caution">
    <text evidence="11">The sequence shown here is derived from an EMBL/GenBank/DDBJ whole genome shotgun (WGS) entry which is preliminary data.</text>
</comment>
<feature type="signal peptide" evidence="9">
    <location>
        <begin position="1"/>
        <end position="20"/>
    </location>
</feature>
<evidence type="ECO:0000256" key="3">
    <source>
        <dbReference type="ARBA" id="ARBA00022617"/>
    </source>
</evidence>
<evidence type="ECO:0000256" key="1">
    <source>
        <dbReference type="ARBA" id="ARBA00004418"/>
    </source>
</evidence>
<dbReference type="InterPro" id="IPR050597">
    <property type="entry name" value="Cytochrome_c_Oxidase_Subunit"/>
</dbReference>
<evidence type="ECO:0000256" key="4">
    <source>
        <dbReference type="ARBA" id="ARBA00022723"/>
    </source>
</evidence>
<keyword evidence="4 8" id="KW-0479">Metal-binding</keyword>
<dbReference type="InterPro" id="IPR036909">
    <property type="entry name" value="Cyt_c-like_dom_sf"/>
</dbReference>
<dbReference type="Proteomes" id="UP001652504">
    <property type="component" value="Unassembled WGS sequence"/>
</dbReference>
<dbReference type="SUPFAM" id="SSF46626">
    <property type="entry name" value="Cytochrome c"/>
    <property type="match status" value="2"/>
</dbReference>
<dbReference type="PANTHER" id="PTHR33751:SF9">
    <property type="entry name" value="CYTOCHROME C4"/>
    <property type="match status" value="1"/>
</dbReference>
<keyword evidence="7 8" id="KW-0408">Iron</keyword>
<keyword evidence="2" id="KW-0813">Transport</keyword>
<keyword evidence="5" id="KW-0574">Periplasm</keyword>
<dbReference type="Gene3D" id="1.10.760.10">
    <property type="entry name" value="Cytochrome c-like domain"/>
    <property type="match status" value="2"/>
</dbReference>
<comment type="subcellular location">
    <subcellularLocation>
        <location evidence="1">Periplasm</location>
    </subcellularLocation>
</comment>
<dbReference type="Pfam" id="PF00034">
    <property type="entry name" value="Cytochrom_C"/>
    <property type="match status" value="2"/>
</dbReference>
<protein>
    <submittedName>
        <fullName evidence="11">Cytochrome c4</fullName>
    </submittedName>
</protein>
<name>A0ABT3AD30_9ALTE</name>
<dbReference type="InterPro" id="IPR024167">
    <property type="entry name" value="Cytochrome_c4-like"/>
</dbReference>
<evidence type="ECO:0000256" key="5">
    <source>
        <dbReference type="ARBA" id="ARBA00022764"/>
    </source>
</evidence>
<dbReference type="PIRSF" id="PIRSF000005">
    <property type="entry name" value="Cytochrome_c4"/>
    <property type="match status" value="1"/>
</dbReference>
<keyword evidence="12" id="KW-1185">Reference proteome</keyword>
<feature type="domain" description="Cytochrome c" evidence="10">
    <location>
        <begin position="22"/>
        <end position="107"/>
    </location>
</feature>
<keyword evidence="6" id="KW-0249">Electron transport</keyword>
<dbReference type="EMBL" id="JAOWKX010000012">
    <property type="protein sequence ID" value="MCV2886555.1"/>
    <property type="molecule type" value="Genomic_DNA"/>
</dbReference>
<evidence type="ECO:0000313" key="12">
    <source>
        <dbReference type="Proteomes" id="UP001652504"/>
    </source>
</evidence>
<sequence length="207" mass="21908">MKKLGLLFLVAFGFTSSAFAEGNPEAGKNKAAACAACHGNDGNSAIDMNPKLAGQHASYLEKQLMDFRLASKTGGAEGRNNAVMNGMAAGLSDQDIKDISAFFASQEATSGTTPEDVIEAGEQLYRGGDMERGITACIACHGPRGNGMGLANFPDISGQHTAYIKSQLELFRSGDRANDPNGMMRDIAKRLTDKDIEIISKYLGGLH</sequence>
<dbReference type="InterPro" id="IPR009056">
    <property type="entry name" value="Cyt_c-like_dom"/>
</dbReference>
<keyword evidence="3 8" id="KW-0349">Heme</keyword>
<accession>A0ABT3AD30</accession>
<dbReference type="PANTHER" id="PTHR33751">
    <property type="entry name" value="CBB3-TYPE CYTOCHROME C OXIDASE SUBUNIT FIXP"/>
    <property type="match status" value="1"/>
</dbReference>
<feature type="domain" description="Cytochrome c" evidence="10">
    <location>
        <begin position="116"/>
        <end position="207"/>
    </location>
</feature>
<evidence type="ECO:0000256" key="7">
    <source>
        <dbReference type="ARBA" id="ARBA00023004"/>
    </source>
</evidence>
<evidence type="ECO:0000259" key="10">
    <source>
        <dbReference type="PROSITE" id="PS51007"/>
    </source>
</evidence>
<organism evidence="11 12">
    <name type="scientific">Fluctibacter corallii</name>
    <dbReference type="NCBI Taxonomy" id="2984329"/>
    <lineage>
        <taxon>Bacteria</taxon>
        <taxon>Pseudomonadati</taxon>
        <taxon>Pseudomonadota</taxon>
        <taxon>Gammaproteobacteria</taxon>
        <taxon>Alteromonadales</taxon>
        <taxon>Alteromonadaceae</taxon>
        <taxon>Fluctibacter</taxon>
    </lineage>
</organism>
<dbReference type="PRINTS" id="PR00605">
    <property type="entry name" value="CYTCHROMECIC"/>
</dbReference>
<evidence type="ECO:0000256" key="6">
    <source>
        <dbReference type="ARBA" id="ARBA00022982"/>
    </source>
</evidence>
<keyword evidence="9" id="KW-0732">Signal</keyword>
<dbReference type="PROSITE" id="PS51007">
    <property type="entry name" value="CYTC"/>
    <property type="match status" value="2"/>
</dbReference>
<evidence type="ECO:0000256" key="2">
    <source>
        <dbReference type="ARBA" id="ARBA00022448"/>
    </source>
</evidence>
<evidence type="ECO:0000313" key="11">
    <source>
        <dbReference type="EMBL" id="MCV2886555.1"/>
    </source>
</evidence>
<evidence type="ECO:0000256" key="9">
    <source>
        <dbReference type="SAM" id="SignalP"/>
    </source>
</evidence>
<dbReference type="RefSeq" id="WP_263713844.1">
    <property type="nucleotide sequence ID" value="NZ_JAOWKX010000012.1"/>
</dbReference>
<evidence type="ECO:0000256" key="8">
    <source>
        <dbReference type="PROSITE-ProRule" id="PRU00433"/>
    </source>
</evidence>
<feature type="chain" id="PRO_5047490603" evidence="9">
    <location>
        <begin position="21"/>
        <end position="207"/>
    </location>
</feature>